<dbReference type="GO" id="GO:0005524">
    <property type="term" value="F:ATP binding"/>
    <property type="evidence" value="ECO:0007669"/>
    <property type="project" value="UniProtKB-KW"/>
</dbReference>
<dbReference type="AlphaFoldDB" id="A0A7S2GRS3"/>
<dbReference type="SMART" id="SM00220">
    <property type="entry name" value="S_TKc"/>
    <property type="match status" value="1"/>
</dbReference>
<evidence type="ECO:0000256" key="2">
    <source>
        <dbReference type="ARBA" id="ARBA00022679"/>
    </source>
</evidence>
<accession>A0A7S2GRS3</accession>
<dbReference type="InterPro" id="IPR050117">
    <property type="entry name" value="MAPK"/>
</dbReference>
<keyword evidence="4" id="KW-0418">Kinase</keyword>
<protein>
    <recommendedName>
        <fullName evidence="6">Protein kinase domain-containing protein</fullName>
    </recommendedName>
</protein>
<dbReference type="Gene3D" id="1.10.510.10">
    <property type="entry name" value="Transferase(Phosphotransferase) domain 1"/>
    <property type="match status" value="1"/>
</dbReference>
<keyword evidence="3" id="KW-0547">Nucleotide-binding</keyword>
<proteinExistence type="predicted"/>
<keyword evidence="2" id="KW-0808">Transferase</keyword>
<keyword evidence="1" id="KW-0723">Serine/threonine-protein kinase</keyword>
<name>A0A7S2GRS3_9STRA</name>
<dbReference type="InterPro" id="IPR011009">
    <property type="entry name" value="Kinase-like_dom_sf"/>
</dbReference>
<evidence type="ECO:0000313" key="7">
    <source>
        <dbReference type="EMBL" id="CAD9469501.1"/>
    </source>
</evidence>
<dbReference type="GO" id="GO:0004674">
    <property type="term" value="F:protein serine/threonine kinase activity"/>
    <property type="evidence" value="ECO:0007669"/>
    <property type="project" value="UniProtKB-KW"/>
</dbReference>
<reference evidence="7" key="1">
    <citation type="submission" date="2021-01" db="EMBL/GenBank/DDBJ databases">
        <authorList>
            <person name="Corre E."/>
            <person name="Pelletier E."/>
            <person name="Niang G."/>
            <person name="Scheremetjew M."/>
            <person name="Finn R."/>
            <person name="Kale V."/>
            <person name="Holt S."/>
            <person name="Cochrane G."/>
            <person name="Meng A."/>
            <person name="Brown T."/>
            <person name="Cohen L."/>
        </authorList>
    </citation>
    <scope>NUCLEOTIDE SEQUENCE</scope>
    <source>
        <strain evidence="7">CCMP1381</strain>
    </source>
</reference>
<keyword evidence="5" id="KW-0067">ATP-binding</keyword>
<dbReference type="PROSITE" id="PS00108">
    <property type="entry name" value="PROTEIN_KINASE_ST"/>
    <property type="match status" value="1"/>
</dbReference>
<dbReference type="FunFam" id="1.10.510.10:FF:000040">
    <property type="entry name" value="Mitogen-activated protein kinase"/>
    <property type="match status" value="1"/>
</dbReference>
<evidence type="ECO:0000256" key="4">
    <source>
        <dbReference type="ARBA" id="ARBA00022777"/>
    </source>
</evidence>
<evidence type="ECO:0000256" key="1">
    <source>
        <dbReference type="ARBA" id="ARBA00022527"/>
    </source>
</evidence>
<dbReference type="InterPro" id="IPR008271">
    <property type="entry name" value="Ser/Thr_kinase_AS"/>
</dbReference>
<dbReference type="SUPFAM" id="SSF56112">
    <property type="entry name" value="Protein kinase-like (PK-like)"/>
    <property type="match status" value="1"/>
</dbReference>
<evidence type="ECO:0000256" key="5">
    <source>
        <dbReference type="ARBA" id="ARBA00022840"/>
    </source>
</evidence>
<organism evidence="7">
    <name type="scientific">Octactis speculum</name>
    <dbReference type="NCBI Taxonomy" id="3111310"/>
    <lineage>
        <taxon>Eukaryota</taxon>
        <taxon>Sar</taxon>
        <taxon>Stramenopiles</taxon>
        <taxon>Ochrophyta</taxon>
        <taxon>Dictyochophyceae</taxon>
        <taxon>Dictyochales</taxon>
        <taxon>Dictyochaceae</taxon>
        <taxon>Octactis</taxon>
    </lineage>
</organism>
<dbReference type="PANTHER" id="PTHR24055">
    <property type="entry name" value="MITOGEN-ACTIVATED PROTEIN KINASE"/>
    <property type="match status" value="1"/>
</dbReference>
<gene>
    <name evidence="7" type="ORF">DSPE1174_LOCUS26918</name>
</gene>
<evidence type="ECO:0000256" key="3">
    <source>
        <dbReference type="ARBA" id="ARBA00022741"/>
    </source>
</evidence>
<dbReference type="PROSITE" id="PS50011">
    <property type="entry name" value="PROTEIN_KINASE_DOM"/>
    <property type="match status" value="1"/>
</dbReference>
<dbReference type="InterPro" id="IPR000719">
    <property type="entry name" value="Prot_kinase_dom"/>
</dbReference>
<dbReference type="Gene3D" id="3.30.200.20">
    <property type="entry name" value="Phosphorylase Kinase, domain 1"/>
    <property type="match status" value="1"/>
</dbReference>
<sequence length="284" mass="32871">MTFPPNTLNFKDVYIVTNLMESDLDRILASSQPLSDQHFQYFLYQLLRGLKFVHSASVLHRDLKPSNLLVNANCDLCICDFGLARGVDISDDGPLTEYVQTRWYRAPELLCEMEHYDQQIDVWSVGCIFAEMLRRKPFFRGETPQHQLETIVSVIGQPPQDLMEQIRLEPIIKAIYSGAEFKAHPFASYFPRDADADALDLLQKMLKFDPRDRCTIGEALNHRYLLHLHRQMDEPLCHAVFDFEFERQVQAGHYIPKEELQATMFAEMQNLLAFNASHEEKTGA</sequence>
<evidence type="ECO:0000259" key="6">
    <source>
        <dbReference type="PROSITE" id="PS50011"/>
    </source>
</evidence>
<dbReference type="EMBL" id="HBGS01052110">
    <property type="protein sequence ID" value="CAD9469501.1"/>
    <property type="molecule type" value="Transcribed_RNA"/>
</dbReference>
<feature type="domain" description="Protein kinase" evidence="6">
    <location>
        <begin position="1"/>
        <end position="225"/>
    </location>
</feature>
<dbReference type="Pfam" id="PF00069">
    <property type="entry name" value="Pkinase"/>
    <property type="match status" value="1"/>
</dbReference>